<keyword evidence="16" id="KW-1185">Reference proteome</keyword>
<dbReference type="GO" id="GO:0000155">
    <property type="term" value="F:phosphorelay sensor kinase activity"/>
    <property type="evidence" value="ECO:0007669"/>
    <property type="project" value="InterPro"/>
</dbReference>
<evidence type="ECO:0000256" key="4">
    <source>
        <dbReference type="ARBA" id="ARBA00012438"/>
    </source>
</evidence>
<dbReference type="SUPFAM" id="SSF47384">
    <property type="entry name" value="Homodimeric domain of signal transducing histidine kinase"/>
    <property type="match status" value="1"/>
</dbReference>
<sequence>MTGPAARRAGGPLGTLRSLPDRTPLWVKLIAAVLLLVTAGLTVTGVAGVSVLRGYLVDRVDEQLGQSARRLAGQIARPPPGPAGGPIVLRVPGDMSLQIRDADGTVRSDTQAQDADGGPRIPAELAGRYGTPFTVPDVRSGPSWRVLAVPLKDGSSMIVGMSLGETERTVDRLIAIDLLVGLVVLVVLAGLGVWVVRVSLRPLTGIEQIAGAIAAGDLSRRVPQADPRTEVGRLAGSLNGMLAQIEAAFRARAASEHTARESERRMRRFIADAGHELRTPLTAIRGFAELYRQGAARDAAEIDRLIGRIEDAASRMGLLVEDLLLLARLDRQRPLERRPVDLLAVAAEAVQEARVLAPDRDIELSVESGMAYQVLGDEPRLHQVLSNLLTNAVRHTPAGTPVRVRLRPGTPAEERALRERGAAAGTSAVVCEVADSGPGLTREQAERVFERFYRADESRSREDGGTGLGLALVAALAAAHGGLAQVETAPGRGATFRVLLPQAPD</sequence>
<dbReference type="EC" id="2.7.13.3" evidence="4"/>
<dbReference type="PRINTS" id="PR00344">
    <property type="entry name" value="BCTRLSENSOR"/>
</dbReference>
<dbReference type="SMART" id="SM00304">
    <property type="entry name" value="HAMP"/>
    <property type="match status" value="1"/>
</dbReference>
<dbReference type="KEGG" id="tcu:Tcur_0579"/>
<organism evidence="15 16">
    <name type="scientific">Thermomonospora curvata (strain ATCC 19995 / DSM 43183 / JCM 3096 / KCTC 9072 / NBRC 15933 / NCIMB 10081 / Henssen B9)</name>
    <dbReference type="NCBI Taxonomy" id="471852"/>
    <lineage>
        <taxon>Bacteria</taxon>
        <taxon>Bacillati</taxon>
        <taxon>Actinomycetota</taxon>
        <taxon>Actinomycetes</taxon>
        <taxon>Streptosporangiales</taxon>
        <taxon>Thermomonosporaceae</taxon>
        <taxon>Thermomonospora</taxon>
    </lineage>
</organism>
<dbReference type="InterPro" id="IPR005467">
    <property type="entry name" value="His_kinase_dom"/>
</dbReference>
<dbReference type="SUPFAM" id="SSF55874">
    <property type="entry name" value="ATPase domain of HSP90 chaperone/DNA topoisomerase II/histidine kinase"/>
    <property type="match status" value="1"/>
</dbReference>
<dbReference type="CDD" id="cd06225">
    <property type="entry name" value="HAMP"/>
    <property type="match status" value="1"/>
</dbReference>
<dbReference type="InterPro" id="IPR036097">
    <property type="entry name" value="HisK_dim/P_sf"/>
</dbReference>
<evidence type="ECO:0000259" key="13">
    <source>
        <dbReference type="PROSITE" id="PS50109"/>
    </source>
</evidence>
<dbReference type="InterPro" id="IPR050428">
    <property type="entry name" value="TCS_sensor_his_kinase"/>
</dbReference>
<dbReference type="PANTHER" id="PTHR45436">
    <property type="entry name" value="SENSOR HISTIDINE KINASE YKOH"/>
    <property type="match status" value="1"/>
</dbReference>
<dbReference type="STRING" id="471852.Tcur_0579"/>
<evidence type="ECO:0000256" key="8">
    <source>
        <dbReference type="ARBA" id="ARBA00022777"/>
    </source>
</evidence>
<evidence type="ECO:0000256" key="2">
    <source>
        <dbReference type="ARBA" id="ARBA00001968"/>
    </source>
</evidence>
<dbReference type="Gene3D" id="6.10.340.10">
    <property type="match status" value="1"/>
</dbReference>
<reference evidence="15 16" key="1">
    <citation type="journal article" date="2011" name="Stand. Genomic Sci.">
        <title>Complete genome sequence of Thermomonospora curvata type strain (B9).</title>
        <authorList>
            <person name="Chertkov O."/>
            <person name="Sikorski J."/>
            <person name="Nolan M."/>
            <person name="Lapidus A."/>
            <person name="Lucas S."/>
            <person name="Del Rio T.G."/>
            <person name="Tice H."/>
            <person name="Cheng J.F."/>
            <person name="Goodwin L."/>
            <person name="Pitluck S."/>
            <person name="Liolios K."/>
            <person name="Ivanova N."/>
            <person name="Mavromatis K."/>
            <person name="Mikhailova N."/>
            <person name="Ovchinnikova G."/>
            <person name="Pati A."/>
            <person name="Chen A."/>
            <person name="Palaniappan K."/>
            <person name="Djao O.D."/>
            <person name="Land M."/>
            <person name="Hauser L."/>
            <person name="Chang Y.J."/>
            <person name="Jeffries C.D."/>
            <person name="Brettin T."/>
            <person name="Han C."/>
            <person name="Detter J.C."/>
            <person name="Rohde M."/>
            <person name="Goker M."/>
            <person name="Woyke T."/>
            <person name="Bristow J."/>
            <person name="Eisen J.A."/>
            <person name="Markowitz V."/>
            <person name="Hugenholtz P."/>
            <person name="Klenk H.P."/>
            <person name="Kyrpides N.C."/>
        </authorList>
    </citation>
    <scope>NUCLEOTIDE SEQUENCE [LARGE SCALE GENOMIC DNA]</scope>
    <source>
        <strain evidence="16">ATCC 19995 / DSM 43183 / JCM 3096 / KCTC 9072 / NBRC 15933 / NCIMB 10081 / Henssen B9</strain>
    </source>
</reference>
<evidence type="ECO:0000256" key="5">
    <source>
        <dbReference type="ARBA" id="ARBA00022553"/>
    </source>
</evidence>
<keyword evidence="8 15" id="KW-0418">Kinase</keyword>
<feature type="transmembrane region" description="Helical" evidence="12">
    <location>
        <begin position="173"/>
        <end position="196"/>
    </location>
</feature>
<evidence type="ECO:0000256" key="10">
    <source>
        <dbReference type="ARBA" id="ARBA00023012"/>
    </source>
</evidence>
<protein>
    <recommendedName>
        <fullName evidence="4">histidine kinase</fullName>
        <ecNumber evidence="4">2.7.13.3</ecNumber>
    </recommendedName>
</protein>
<dbReference type="Proteomes" id="UP000001918">
    <property type="component" value="Chromosome"/>
</dbReference>
<evidence type="ECO:0000256" key="7">
    <source>
        <dbReference type="ARBA" id="ARBA00022692"/>
    </source>
</evidence>
<evidence type="ECO:0000259" key="14">
    <source>
        <dbReference type="PROSITE" id="PS50885"/>
    </source>
</evidence>
<dbReference type="InterPro" id="IPR003594">
    <property type="entry name" value="HATPase_dom"/>
</dbReference>
<evidence type="ECO:0000256" key="9">
    <source>
        <dbReference type="ARBA" id="ARBA00022989"/>
    </source>
</evidence>
<dbReference type="PANTHER" id="PTHR45436:SF5">
    <property type="entry name" value="SENSOR HISTIDINE KINASE TRCS"/>
    <property type="match status" value="1"/>
</dbReference>
<dbReference type="FunFam" id="3.30.565.10:FF:000006">
    <property type="entry name" value="Sensor histidine kinase WalK"/>
    <property type="match status" value="1"/>
</dbReference>
<evidence type="ECO:0000256" key="1">
    <source>
        <dbReference type="ARBA" id="ARBA00000085"/>
    </source>
</evidence>
<dbReference type="GO" id="GO:0005886">
    <property type="term" value="C:plasma membrane"/>
    <property type="evidence" value="ECO:0007669"/>
    <property type="project" value="UniProtKB-SubCell"/>
</dbReference>
<evidence type="ECO:0000256" key="11">
    <source>
        <dbReference type="ARBA" id="ARBA00023136"/>
    </source>
</evidence>
<dbReference type="CDD" id="cd00082">
    <property type="entry name" value="HisKA"/>
    <property type="match status" value="1"/>
</dbReference>
<proteinExistence type="predicted"/>
<dbReference type="Gene3D" id="3.30.565.10">
    <property type="entry name" value="Histidine kinase-like ATPase, C-terminal domain"/>
    <property type="match status" value="1"/>
</dbReference>
<dbReference type="SUPFAM" id="SSF158472">
    <property type="entry name" value="HAMP domain-like"/>
    <property type="match status" value="1"/>
</dbReference>
<dbReference type="InterPro" id="IPR003661">
    <property type="entry name" value="HisK_dim/P_dom"/>
</dbReference>
<dbReference type="SMART" id="SM00387">
    <property type="entry name" value="HATPase_c"/>
    <property type="match status" value="1"/>
</dbReference>
<keyword evidence="11 12" id="KW-0472">Membrane</keyword>
<dbReference type="HOGENOM" id="CLU_000445_89_6_11"/>
<dbReference type="Pfam" id="PF02518">
    <property type="entry name" value="HATPase_c"/>
    <property type="match status" value="1"/>
</dbReference>
<evidence type="ECO:0000256" key="12">
    <source>
        <dbReference type="SAM" id="Phobius"/>
    </source>
</evidence>
<keyword evidence="6" id="KW-0808">Transferase</keyword>
<dbReference type="InterPro" id="IPR003660">
    <property type="entry name" value="HAMP_dom"/>
</dbReference>
<dbReference type="PROSITE" id="PS50885">
    <property type="entry name" value="HAMP"/>
    <property type="match status" value="1"/>
</dbReference>
<evidence type="ECO:0000256" key="3">
    <source>
        <dbReference type="ARBA" id="ARBA00004236"/>
    </source>
</evidence>
<dbReference type="FunFam" id="1.10.287.130:FF:000001">
    <property type="entry name" value="Two-component sensor histidine kinase"/>
    <property type="match status" value="1"/>
</dbReference>
<keyword evidence="5" id="KW-0597">Phosphoprotein</keyword>
<comment type="subcellular location">
    <subcellularLocation>
        <location evidence="3">Cell membrane</location>
    </subcellularLocation>
</comment>
<feature type="transmembrane region" description="Helical" evidence="12">
    <location>
        <begin position="25"/>
        <end position="52"/>
    </location>
</feature>
<gene>
    <name evidence="15" type="ordered locus">Tcur_0579</name>
</gene>
<dbReference type="PROSITE" id="PS50109">
    <property type="entry name" value="HIS_KIN"/>
    <property type="match status" value="1"/>
</dbReference>
<dbReference type="eggNOG" id="COG5002">
    <property type="taxonomic scope" value="Bacteria"/>
</dbReference>
<dbReference type="Gene3D" id="1.10.287.130">
    <property type="match status" value="1"/>
</dbReference>
<dbReference type="GO" id="GO:0005509">
    <property type="term" value="F:calcium ion binding"/>
    <property type="evidence" value="ECO:0007669"/>
    <property type="project" value="UniProtKB-ARBA"/>
</dbReference>
<dbReference type="CDD" id="cd00075">
    <property type="entry name" value="HATPase"/>
    <property type="match status" value="1"/>
</dbReference>
<dbReference type="Pfam" id="PF00672">
    <property type="entry name" value="HAMP"/>
    <property type="match status" value="1"/>
</dbReference>
<keyword evidence="10" id="KW-0902">Two-component regulatory system</keyword>
<dbReference type="SMART" id="SM00388">
    <property type="entry name" value="HisKA"/>
    <property type="match status" value="1"/>
</dbReference>
<evidence type="ECO:0000313" key="15">
    <source>
        <dbReference type="EMBL" id="ACY96174.1"/>
    </source>
</evidence>
<dbReference type="OrthoDB" id="9786919at2"/>
<dbReference type="Pfam" id="PF00512">
    <property type="entry name" value="HisKA"/>
    <property type="match status" value="1"/>
</dbReference>
<dbReference type="AlphaFoldDB" id="D1A3P9"/>
<keyword evidence="9 12" id="KW-1133">Transmembrane helix</keyword>
<keyword evidence="7 12" id="KW-0812">Transmembrane</keyword>
<name>D1A3P9_THECD</name>
<dbReference type="RefSeq" id="WP_012850958.1">
    <property type="nucleotide sequence ID" value="NC_013510.1"/>
</dbReference>
<feature type="domain" description="Histidine kinase" evidence="13">
    <location>
        <begin position="272"/>
        <end position="504"/>
    </location>
</feature>
<evidence type="ECO:0000256" key="6">
    <source>
        <dbReference type="ARBA" id="ARBA00022679"/>
    </source>
</evidence>
<dbReference type="InterPro" id="IPR004358">
    <property type="entry name" value="Sig_transdc_His_kin-like_C"/>
</dbReference>
<evidence type="ECO:0000313" key="16">
    <source>
        <dbReference type="Proteomes" id="UP000001918"/>
    </source>
</evidence>
<dbReference type="InterPro" id="IPR036890">
    <property type="entry name" value="HATPase_C_sf"/>
</dbReference>
<dbReference type="EMBL" id="CP001738">
    <property type="protein sequence ID" value="ACY96174.1"/>
    <property type="molecule type" value="Genomic_DNA"/>
</dbReference>
<comment type="catalytic activity">
    <reaction evidence="1">
        <text>ATP + protein L-histidine = ADP + protein N-phospho-L-histidine.</text>
        <dbReference type="EC" id="2.7.13.3"/>
    </reaction>
</comment>
<comment type="cofactor">
    <cofactor evidence="2">
        <name>a divalent metal cation</name>
        <dbReference type="ChEBI" id="CHEBI:60240"/>
    </cofactor>
</comment>
<feature type="domain" description="HAMP" evidence="14">
    <location>
        <begin position="197"/>
        <end position="250"/>
    </location>
</feature>
<accession>D1A3P9</accession>